<proteinExistence type="predicted"/>
<sequence length="302" mass="32757">MQGIYTKQFPLNYYLFVPVVIVAFMLAVHGYTAKRPSNSNSSSTDPNAADNAPQICRISADETITRCGTSTVLHVDSGITNYTWSNNAVDPDMTITHSGQYWWQFIDMTRNTVTNGNFNNGRNSFSSDYTYVSPNGNTGPFGALSAEGYYSVATSPRTTHTNFSAFADHTGSNGNMMVINGSPQNNAVVWKQSITVEPNTSYIFSIWAASAHPSNPAKLTFSINGSLLGVIQLTTTTGLWQNFTVQWTSGSSTTATIGIVNQNTIASGNDFALDDIVFAPICRKYFNVTLDPNPAKPSITSN</sequence>
<dbReference type="Proteomes" id="UP000505355">
    <property type="component" value="Chromosome"/>
</dbReference>
<dbReference type="EMBL" id="CP054139">
    <property type="protein sequence ID" value="QKJ28730.1"/>
    <property type="molecule type" value="Genomic_DNA"/>
</dbReference>
<keyword evidence="1" id="KW-0472">Membrane</keyword>
<evidence type="ECO:0000256" key="1">
    <source>
        <dbReference type="SAM" id="Phobius"/>
    </source>
</evidence>
<dbReference type="RefSeq" id="WP_173413430.1">
    <property type="nucleotide sequence ID" value="NZ_CP054139.1"/>
</dbReference>
<organism evidence="2 3">
    <name type="scientific">Mucilaginibacter mali</name>
    <dbReference type="NCBI Taxonomy" id="2740462"/>
    <lineage>
        <taxon>Bacteria</taxon>
        <taxon>Pseudomonadati</taxon>
        <taxon>Bacteroidota</taxon>
        <taxon>Sphingobacteriia</taxon>
        <taxon>Sphingobacteriales</taxon>
        <taxon>Sphingobacteriaceae</taxon>
        <taxon>Mucilaginibacter</taxon>
    </lineage>
</organism>
<gene>
    <name evidence="2" type="ORF">HQ865_02800</name>
</gene>
<accession>A0A7D4QHW6</accession>
<name>A0A7D4QHW6_9SPHI</name>
<dbReference type="Gene3D" id="2.60.120.260">
    <property type="entry name" value="Galactose-binding domain-like"/>
    <property type="match status" value="1"/>
</dbReference>
<dbReference type="InterPro" id="IPR008979">
    <property type="entry name" value="Galactose-bd-like_sf"/>
</dbReference>
<reference evidence="2 3" key="1">
    <citation type="submission" date="2020-05" db="EMBL/GenBank/DDBJ databases">
        <title>Mucilaginibacter mali sp. nov.</title>
        <authorList>
            <person name="Kim H.S."/>
            <person name="Lee K.C."/>
            <person name="Suh M.K."/>
            <person name="Kim J.-S."/>
            <person name="Han K.-I."/>
            <person name="Eom M.K."/>
            <person name="Shin Y.K."/>
            <person name="Lee J.-S."/>
        </authorList>
    </citation>
    <scope>NUCLEOTIDE SEQUENCE [LARGE SCALE GENOMIC DNA]</scope>
    <source>
        <strain evidence="2 3">G2-14</strain>
    </source>
</reference>
<keyword evidence="3" id="KW-1185">Reference proteome</keyword>
<keyword evidence="1" id="KW-0812">Transmembrane</keyword>
<dbReference type="AlphaFoldDB" id="A0A7D4QHW6"/>
<feature type="transmembrane region" description="Helical" evidence="1">
    <location>
        <begin position="12"/>
        <end position="31"/>
    </location>
</feature>
<evidence type="ECO:0000313" key="2">
    <source>
        <dbReference type="EMBL" id="QKJ28730.1"/>
    </source>
</evidence>
<keyword evidence="1" id="KW-1133">Transmembrane helix</keyword>
<protein>
    <submittedName>
        <fullName evidence="2">Uncharacterized protein</fullName>
    </submittedName>
</protein>
<dbReference type="KEGG" id="mmab:HQ865_02800"/>
<evidence type="ECO:0000313" key="3">
    <source>
        <dbReference type="Proteomes" id="UP000505355"/>
    </source>
</evidence>
<dbReference type="SUPFAM" id="SSF49785">
    <property type="entry name" value="Galactose-binding domain-like"/>
    <property type="match status" value="1"/>
</dbReference>